<evidence type="ECO:0000313" key="2">
    <source>
        <dbReference type="EMBL" id="GEU68201.1"/>
    </source>
</evidence>
<gene>
    <name evidence="2" type="ORF">Tci_040179</name>
</gene>
<feature type="compositionally biased region" description="Basic residues" evidence="1">
    <location>
        <begin position="230"/>
        <end position="248"/>
    </location>
</feature>
<feature type="region of interest" description="Disordered" evidence="1">
    <location>
        <begin position="105"/>
        <end position="143"/>
    </location>
</feature>
<feature type="compositionally biased region" description="Acidic residues" evidence="1">
    <location>
        <begin position="113"/>
        <end position="122"/>
    </location>
</feature>
<accession>A0A6L2M2D7</accession>
<evidence type="ECO:0000256" key="1">
    <source>
        <dbReference type="SAM" id="MobiDB-lite"/>
    </source>
</evidence>
<feature type="region of interest" description="Disordered" evidence="1">
    <location>
        <begin position="194"/>
        <end position="324"/>
    </location>
</feature>
<feature type="compositionally biased region" description="Acidic residues" evidence="1">
    <location>
        <begin position="203"/>
        <end position="212"/>
    </location>
</feature>
<comment type="caution">
    <text evidence="2">The sequence shown here is derived from an EMBL/GenBank/DDBJ whole genome shotgun (WGS) entry which is preliminary data.</text>
</comment>
<dbReference type="AlphaFoldDB" id="A0A6L2M2D7"/>
<sequence>MGRFDMENGYKVSRVELVCRNREAKHSETRYGDSDFEACYNNKRRWIDIPNKEDNLKAIRKQESIFTCTECANMFKKGGVLRKYGHGILLPIEVNTRPNNLLTTNAIASQEPPSEENEEEDEALSRPFKKKKTEPVTNDIPNKEDTLKAMRKQENIFTSTGFKKIGHRVKVVGKNQGILLPIEVNTRPNNLLTTNAIASQEPPSEENEEEDEALSRPFKKKKTEQDWHHGMRVKLLKRRVKNGQRKKGHDSEKRSSVQADSLGEKESEQSSKHHDDTPNEEHELHTGDHHPKENNGDRGQNRRCSRRQKYQGPSGAGKIFTALS</sequence>
<reference evidence="2" key="1">
    <citation type="journal article" date="2019" name="Sci. Rep.">
        <title>Draft genome of Tanacetum cinerariifolium, the natural source of mosquito coil.</title>
        <authorList>
            <person name="Yamashiro T."/>
            <person name="Shiraishi A."/>
            <person name="Satake H."/>
            <person name="Nakayama K."/>
        </authorList>
    </citation>
    <scope>NUCLEOTIDE SEQUENCE</scope>
</reference>
<organism evidence="2">
    <name type="scientific">Tanacetum cinerariifolium</name>
    <name type="common">Dalmatian daisy</name>
    <name type="synonym">Chrysanthemum cinerariifolium</name>
    <dbReference type="NCBI Taxonomy" id="118510"/>
    <lineage>
        <taxon>Eukaryota</taxon>
        <taxon>Viridiplantae</taxon>
        <taxon>Streptophyta</taxon>
        <taxon>Embryophyta</taxon>
        <taxon>Tracheophyta</taxon>
        <taxon>Spermatophyta</taxon>
        <taxon>Magnoliopsida</taxon>
        <taxon>eudicotyledons</taxon>
        <taxon>Gunneridae</taxon>
        <taxon>Pentapetalae</taxon>
        <taxon>asterids</taxon>
        <taxon>campanulids</taxon>
        <taxon>Asterales</taxon>
        <taxon>Asteraceae</taxon>
        <taxon>Asteroideae</taxon>
        <taxon>Anthemideae</taxon>
        <taxon>Anthemidinae</taxon>
        <taxon>Tanacetum</taxon>
    </lineage>
</organism>
<dbReference type="EMBL" id="BKCJ010005703">
    <property type="protein sequence ID" value="GEU68201.1"/>
    <property type="molecule type" value="Genomic_DNA"/>
</dbReference>
<proteinExistence type="predicted"/>
<protein>
    <submittedName>
        <fullName evidence="2">La-related protein 6A</fullName>
    </submittedName>
</protein>
<name>A0A6L2M2D7_TANCI</name>
<feature type="compositionally biased region" description="Basic and acidic residues" evidence="1">
    <location>
        <begin position="262"/>
        <end position="300"/>
    </location>
</feature>